<evidence type="ECO:0000313" key="5">
    <source>
        <dbReference type="Proteomes" id="UP000887560"/>
    </source>
</evidence>
<feature type="region of interest" description="Disordered" evidence="3">
    <location>
        <begin position="602"/>
        <end position="726"/>
    </location>
</feature>
<feature type="compositionally biased region" description="Low complexity" evidence="3">
    <location>
        <begin position="643"/>
        <end position="654"/>
    </location>
</feature>
<evidence type="ECO:0000256" key="3">
    <source>
        <dbReference type="SAM" id="MobiDB-lite"/>
    </source>
</evidence>
<evidence type="ECO:0000313" key="6">
    <source>
        <dbReference type="WBParaSite" id="scf7180000421104.g6316"/>
    </source>
</evidence>
<evidence type="ECO:0000256" key="1">
    <source>
        <dbReference type="ARBA" id="ARBA00032741"/>
    </source>
</evidence>
<dbReference type="InterPro" id="IPR019333">
    <property type="entry name" value="INTS3_N"/>
</dbReference>
<evidence type="ECO:0000256" key="2">
    <source>
        <dbReference type="ARBA" id="ARBA00054331"/>
    </source>
</evidence>
<dbReference type="AlphaFoldDB" id="A0A915NXF0"/>
<keyword evidence="5" id="KW-1185">Reference proteome</keyword>
<comment type="function">
    <text evidence="2">Component of the integrator complex, a multiprotein complex that terminates RNA polymerase II (Pol II) transcription in the promoter-proximal region of genes. The integrator complex provides a quality checkpoint during transcription elongation by driving premature transcription termination of transcripts that are unfavorably configured for transcriptional elongation: the complex terminates transcription by (1) catalyzing dephosphorylation of the C-terminal domain (CTD) of Pol II subunit Polr2A/Rbp1 and Spt5, and (2) degrading the exiting nascent RNA transcript via endonuclease activity. The integrator complex is also involved in the 3'-end processing of the U7 snRNA, and also the spliceosomal snRNAs U1, U2, U4 and U5.</text>
</comment>
<dbReference type="Pfam" id="PF10189">
    <property type="entry name" value="Ints3_N"/>
    <property type="match status" value="1"/>
</dbReference>
<name>A0A915NXF0_9BILA</name>
<dbReference type="InterPro" id="IPR045334">
    <property type="entry name" value="INTS3"/>
</dbReference>
<dbReference type="WBParaSite" id="scf7180000421104.g6316">
    <property type="protein sequence ID" value="scf7180000421104.g6316"/>
    <property type="gene ID" value="scf7180000421104.g6316"/>
</dbReference>
<dbReference type="PANTHER" id="PTHR13587">
    <property type="entry name" value="INTEGRATOR COMPLEX SUBUNIT 3"/>
    <property type="match status" value="1"/>
</dbReference>
<dbReference type="Proteomes" id="UP000887560">
    <property type="component" value="Unplaced"/>
</dbReference>
<sequence length="726" mass="81321">MSIIANFYRLVLVIRIRRQTEIEFCKMLRIHRISIQQLQQQPSTSLLLNPNVRLESRPETFTASNLINSLETNYHSIVERFGNSPLTETTQYLTNNIIDPKEAKHLIDGFLCGVLVDAPNADKHFTCIKTLAISTDQWMSLLTSFNILTLECFAFMKHSCKQQLLYFIDETLKLQLRTNLDSSFTNICRALSDGTDFKETCQIVHQFAHRLLSSHQKLTTFPRNSSFPPTAFALFSRFISDAQLVANAGVMNLESFKAPLVEICVILVRERFPDLLQLGHDLFLLLLRLSRVSQFVPIWRTLLHNPAVMAPKFNGLQQLLSIPTSSGLLSHRVSLRISRKMAEILKNHIRISSLNATNPSLAAQLKSELNKQFETMKAMHLSGPDSGSIRAEIIRHVWAFIEPKEFNPHSNEARATLLGWLLRTAKPGAELQWCKLSFFWEWFGFDPSIPNSHLAAEPVISTIRHLLNTGHTPLGNSLVDFLIKLTSLYESIFSSYLLEMRQVSPVFLHSKLDQILRDQFRSTFPDFFPKRLTSIADNLAAPSSIIDFEAIRKTTTNSSSSCTNLINKQSNVGGTTENLMENEKLEKNVLINGRVVMGGGGGSNVVSSSTNESKLSSTTSSSTGQIKIEPESGGGEGTRRPLTSSTSSIEISTSPLKKKLKKEEEDGGGGRSPQLDKFKKEKKKEEKQQKLLKKNDGGITNNNFKLTSNYVGGGETTTTSMKKLGI</sequence>
<reference evidence="6" key="1">
    <citation type="submission" date="2022-11" db="UniProtKB">
        <authorList>
            <consortium name="WormBaseParasite"/>
        </authorList>
    </citation>
    <scope>IDENTIFICATION</scope>
</reference>
<dbReference type="GO" id="GO:0005737">
    <property type="term" value="C:cytoplasm"/>
    <property type="evidence" value="ECO:0007669"/>
    <property type="project" value="TreeGrafter"/>
</dbReference>
<proteinExistence type="predicted"/>
<organism evidence="5 6">
    <name type="scientific">Meloidogyne floridensis</name>
    <dbReference type="NCBI Taxonomy" id="298350"/>
    <lineage>
        <taxon>Eukaryota</taxon>
        <taxon>Metazoa</taxon>
        <taxon>Ecdysozoa</taxon>
        <taxon>Nematoda</taxon>
        <taxon>Chromadorea</taxon>
        <taxon>Rhabditida</taxon>
        <taxon>Tylenchina</taxon>
        <taxon>Tylenchomorpha</taxon>
        <taxon>Tylenchoidea</taxon>
        <taxon>Meloidogynidae</taxon>
        <taxon>Meloidogyninae</taxon>
        <taxon>Meloidogyne</taxon>
    </lineage>
</organism>
<feature type="compositionally biased region" description="Basic and acidic residues" evidence="3">
    <location>
        <begin position="674"/>
        <end position="696"/>
    </location>
</feature>
<feature type="domain" description="Integrator complex subunit 3 N-terminal" evidence="4">
    <location>
        <begin position="102"/>
        <end position="496"/>
    </location>
</feature>
<accession>A0A915NXF0</accession>
<feature type="compositionally biased region" description="Low complexity" evidence="3">
    <location>
        <begin position="604"/>
        <end position="623"/>
    </location>
</feature>
<dbReference type="PANTHER" id="PTHR13587:SF7">
    <property type="entry name" value="INTEGRATOR COMPLEX SUBUNIT 3"/>
    <property type="match status" value="1"/>
</dbReference>
<protein>
    <recommendedName>
        <fullName evidence="1">SOSS complex subunit A homolog</fullName>
    </recommendedName>
</protein>
<feature type="compositionally biased region" description="Polar residues" evidence="3">
    <location>
        <begin position="698"/>
        <end position="726"/>
    </location>
</feature>
<evidence type="ECO:0000259" key="4">
    <source>
        <dbReference type="Pfam" id="PF10189"/>
    </source>
</evidence>